<comment type="caution">
    <text evidence="10">The sequence shown here is derived from an EMBL/GenBank/DDBJ whole genome shotgun (WGS) entry which is preliminary data.</text>
</comment>
<evidence type="ECO:0000256" key="5">
    <source>
        <dbReference type="ARBA" id="ARBA00023015"/>
    </source>
</evidence>
<keyword evidence="11" id="KW-1185">Reference proteome</keyword>
<dbReference type="SUPFAM" id="SSF101498">
    <property type="entry name" value="Anti-sigma factor FlgM"/>
    <property type="match status" value="1"/>
</dbReference>
<sequence length="96" mass="9939">MKIDNSGKPLANIATRPLEGRVAAKAEQATEKNSVSINPLAAQLSNVAGAGKSESTFDAEKVAQIRQAIADGRFAIKPEAIADGLLSSVKALLARP</sequence>
<keyword evidence="4" id="KW-1005">Bacterial flagellum biogenesis</keyword>
<dbReference type="InterPro" id="IPR031316">
    <property type="entry name" value="FlgM_C"/>
</dbReference>
<keyword evidence="10" id="KW-0282">Flagellum</keyword>
<comment type="similarity">
    <text evidence="1">Belongs to the FlgM family.</text>
</comment>
<dbReference type="RefSeq" id="WP_226762519.1">
    <property type="nucleotide sequence ID" value="NZ_JAJAWG010000001.1"/>
</dbReference>
<dbReference type="EMBL" id="JAJAWG010000001">
    <property type="protein sequence ID" value="MCB5194687.1"/>
    <property type="molecule type" value="Genomic_DNA"/>
</dbReference>
<comment type="function">
    <text evidence="7">Responsible for the coupling of flagellin expression to flagellar assembly by preventing expression of the flagellin genes when a component of the middle class of proteins is defective. It negatively regulates flagellar genes by inhibiting the activity of FliA by directly binding to FliA.</text>
</comment>
<evidence type="ECO:0000256" key="8">
    <source>
        <dbReference type="ARBA" id="ARBA00030117"/>
    </source>
</evidence>
<evidence type="ECO:0000313" key="11">
    <source>
        <dbReference type="Proteomes" id="UP001198034"/>
    </source>
</evidence>
<evidence type="ECO:0000259" key="9">
    <source>
        <dbReference type="Pfam" id="PF04316"/>
    </source>
</evidence>
<dbReference type="InterPro" id="IPR007412">
    <property type="entry name" value="FlgM"/>
</dbReference>
<evidence type="ECO:0000256" key="6">
    <source>
        <dbReference type="ARBA" id="ARBA00023163"/>
    </source>
</evidence>
<evidence type="ECO:0000256" key="4">
    <source>
        <dbReference type="ARBA" id="ARBA00022795"/>
    </source>
</evidence>
<keyword evidence="5" id="KW-0805">Transcription regulation</keyword>
<keyword evidence="10" id="KW-0966">Cell projection</keyword>
<evidence type="ECO:0000313" key="10">
    <source>
        <dbReference type="EMBL" id="MCB5194687.1"/>
    </source>
</evidence>
<evidence type="ECO:0000256" key="2">
    <source>
        <dbReference type="ARBA" id="ARBA00017823"/>
    </source>
</evidence>
<reference evidence="10 11" key="1">
    <citation type="submission" date="2021-10" db="EMBL/GenBank/DDBJ databases">
        <authorList>
            <person name="Chen M."/>
        </authorList>
    </citation>
    <scope>NUCLEOTIDE SEQUENCE [LARGE SCALE GENOMIC DNA]</scope>
    <source>
        <strain evidence="10 11">H3-26</strain>
    </source>
</reference>
<name>A0ABS8BG66_9NEIS</name>
<keyword evidence="10" id="KW-0969">Cilium</keyword>
<accession>A0ABS8BG66</accession>
<evidence type="ECO:0000256" key="1">
    <source>
        <dbReference type="ARBA" id="ARBA00005322"/>
    </source>
</evidence>
<evidence type="ECO:0000256" key="3">
    <source>
        <dbReference type="ARBA" id="ARBA00022491"/>
    </source>
</evidence>
<feature type="domain" description="Anti-sigma-28 factor FlgM C-terminal" evidence="9">
    <location>
        <begin position="34"/>
        <end position="86"/>
    </location>
</feature>
<dbReference type="NCBIfam" id="TIGR03824">
    <property type="entry name" value="FlgM_jcvi"/>
    <property type="match status" value="1"/>
</dbReference>
<keyword evidence="3" id="KW-0678">Repressor</keyword>
<dbReference type="Proteomes" id="UP001198034">
    <property type="component" value="Unassembled WGS sequence"/>
</dbReference>
<organism evidence="10 11">
    <name type="scientific">Deefgea salmonis</name>
    <dbReference type="NCBI Taxonomy" id="2875502"/>
    <lineage>
        <taxon>Bacteria</taxon>
        <taxon>Pseudomonadati</taxon>
        <taxon>Pseudomonadota</taxon>
        <taxon>Betaproteobacteria</taxon>
        <taxon>Neisseriales</taxon>
        <taxon>Chitinibacteraceae</taxon>
        <taxon>Deefgea</taxon>
    </lineage>
</organism>
<proteinExistence type="inferred from homology"/>
<dbReference type="InterPro" id="IPR035890">
    <property type="entry name" value="Anti-sigma-28_factor_FlgM_sf"/>
</dbReference>
<evidence type="ECO:0000256" key="7">
    <source>
        <dbReference type="ARBA" id="ARBA00024739"/>
    </source>
</evidence>
<dbReference type="Pfam" id="PF04316">
    <property type="entry name" value="FlgM"/>
    <property type="match status" value="1"/>
</dbReference>
<keyword evidence="6" id="KW-0804">Transcription</keyword>
<protein>
    <recommendedName>
        <fullName evidence="2">Negative regulator of flagellin synthesis</fullName>
    </recommendedName>
    <alternativeName>
        <fullName evidence="8">Anti-sigma-28 factor</fullName>
    </alternativeName>
</protein>
<gene>
    <name evidence="10" type="primary">flgM</name>
    <name evidence="10" type="ORF">LG219_00085</name>
</gene>